<organism evidence="2 3">
    <name type="scientific">Flavobacterium aureirubrum</name>
    <dbReference type="NCBI Taxonomy" id="3133147"/>
    <lineage>
        <taxon>Bacteria</taxon>
        <taxon>Pseudomonadati</taxon>
        <taxon>Bacteroidota</taxon>
        <taxon>Flavobacteriia</taxon>
        <taxon>Flavobacteriales</taxon>
        <taxon>Flavobacteriaceae</taxon>
        <taxon>Flavobacterium</taxon>
    </lineage>
</organism>
<reference evidence="2 3" key="1">
    <citation type="submission" date="2024-03" db="EMBL/GenBank/DDBJ databases">
        <title>Two novel species of the genus Flavobacterium exhibiting potentially degradation of complex polysaccharides.</title>
        <authorList>
            <person name="Lian X."/>
        </authorList>
    </citation>
    <scope>NUCLEOTIDE SEQUENCE [LARGE SCALE GENOMIC DNA]</scope>
    <source>
        <strain evidence="3">j3</strain>
    </source>
</reference>
<evidence type="ECO:0000256" key="1">
    <source>
        <dbReference type="SAM" id="SignalP"/>
    </source>
</evidence>
<keyword evidence="1" id="KW-0732">Signal</keyword>
<dbReference type="EMBL" id="JBCGDO010000011">
    <property type="protein sequence ID" value="MEM0542854.1"/>
    <property type="molecule type" value="Genomic_DNA"/>
</dbReference>
<feature type="signal peptide" evidence="1">
    <location>
        <begin position="1"/>
        <end position="19"/>
    </location>
</feature>
<accession>A0ABU9N7L8</accession>
<protein>
    <submittedName>
        <fullName evidence="2">Acyloxyacyl hydrolase</fullName>
    </submittedName>
</protein>
<keyword evidence="3" id="KW-1185">Reference proteome</keyword>
<evidence type="ECO:0000313" key="2">
    <source>
        <dbReference type="EMBL" id="MEM0542854.1"/>
    </source>
</evidence>
<dbReference type="Pfam" id="PF09411">
    <property type="entry name" value="PagL"/>
    <property type="match status" value="1"/>
</dbReference>
<evidence type="ECO:0000313" key="3">
    <source>
        <dbReference type="Proteomes" id="UP001460072"/>
    </source>
</evidence>
<feature type="chain" id="PRO_5046198882" evidence="1">
    <location>
        <begin position="20"/>
        <end position="365"/>
    </location>
</feature>
<dbReference type="RefSeq" id="WP_342696056.1">
    <property type="nucleotide sequence ID" value="NZ_JBCGDO010000011.1"/>
</dbReference>
<dbReference type="InterPro" id="IPR018550">
    <property type="entry name" value="Lipid-A_deacylase-rel"/>
</dbReference>
<proteinExistence type="predicted"/>
<sequence length="365" mass="42606">MKNFYFLFLLFFISTAIFSQEKKETNGIDINYFRGNILPHTDDLNHLITGHPDGVMVSFSKQTHGDQEWQKVYNYPDYGGYFMYQDFKNDILGKTYAVGAFYNFYFWKRRLQFKIAQGIALATNPQDRVNNSKNSAFGSEILANTDFVLSYKKENIIDRVGIQAGIIFTHFSNGRIEAPNSGINTYSINLGLNYNLNENKPRTVDTIPVDLKFKEPIRYNFVLRSGINESSIIDSGQHPFFHLSFYADKRLNRKGAIQLGTEVFFSNFYKDFIKYQSVAYPQQNLDPNTDYRRIGIFTGYELFINRISLEFQIGYYVYQPYKFDIPVYDRLGMKYYITKNIYTGLSIKTHIFLAEAMEFVMGIRI</sequence>
<keyword evidence="2" id="KW-0378">Hydrolase</keyword>
<name>A0ABU9N7L8_9FLAO</name>
<dbReference type="Gene3D" id="2.40.160.20">
    <property type="match status" value="1"/>
</dbReference>
<gene>
    <name evidence="2" type="ORF">WFZ85_09495</name>
</gene>
<dbReference type="Proteomes" id="UP001460072">
    <property type="component" value="Unassembled WGS sequence"/>
</dbReference>
<comment type="caution">
    <text evidence="2">The sequence shown here is derived from an EMBL/GenBank/DDBJ whole genome shotgun (WGS) entry which is preliminary data.</text>
</comment>
<dbReference type="GO" id="GO:0016787">
    <property type="term" value="F:hydrolase activity"/>
    <property type="evidence" value="ECO:0007669"/>
    <property type="project" value="UniProtKB-KW"/>
</dbReference>